<accession>A0A067SBB6</accession>
<dbReference type="HOGENOM" id="CLU_030662_0_0_1"/>
<gene>
    <name evidence="1" type="ORF">GALMADRAFT_161228</name>
</gene>
<reference evidence="2" key="1">
    <citation type="journal article" date="2014" name="Proc. Natl. Acad. Sci. U.S.A.">
        <title>Extensive sampling of basidiomycete genomes demonstrates inadequacy of the white-rot/brown-rot paradigm for wood decay fungi.</title>
        <authorList>
            <person name="Riley R."/>
            <person name="Salamov A.A."/>
            <person name="Brown D.W."/>
            <person name="Nagy L.G."/>
            <person name="Floudas D."/>
            <person name="Held B.W."/>
            <person name="Levasseur A."/>
            <person name="Lombard V."/>
            <person name="Morin E."/>
            <person name="Otillar R."/>
            <person name="Lindquist E.A."/>
            <person name="Sun H."/>
            <person name="LaButti K.M."/>
            <person name="Schmutz J."/>
            <person name="Jabbour D."/>
            <person name="Luo H."/>
            <person name="Baker S.E."/>
            <person name="Pisabarro A.G."/>
            <person name="Walton J.D."/>
            <person name="Blanchette R.A."/>
            <person name="Henrissat B."/>
            <person name="Martin F."/>
            <person name="Cullen D."/>
            <person name="Hibbett D.S."/>
            <person name="Grigoriev I.V."/>
        </authorList>
    </citation>
    <scope>NUCLEOTIDE SEQUENCE [LARGE SCALE GENOMIC DNA]</scope>
    <source>
        <strain evidence="2">CBS 339.88</strain>
    </source>
</reference>
<organism evidence="1 2">
    <name type="scientific">Galerina marginata (strain CBS 339.88)</name>
    <dbReference type="NCBI Taxonomy" id="685588"/>
    <lineage>
        <taxon>Eukaryota</taxon>
        <taxon>Fungi</taxon>
        <taxon>Dikarya</taxon>
        <taxon>Basidiomycota</taxon>
        <taxon>Agaricomycotina</taxon>
        <taxon>Agaricomycetes</taxon>
        <taxon>Agaricomycetidae</taxon>
        <taxon>Agaricales</taxon>
        <taxon>Agaricineae</taxon>
        <taxon>Strophariaceae</taxon>
        <taxon>Galerina</taxon>
    </lineage>
</organism>
<name>A0A067SBB6_GALM3</name>
<evidence type="ECO:0008006" key="3">
    <source>
        <dbReference type="Google" id="ProtNLM"/>
    </source>
</evidence>
<proteinExistence type="predicted"/>
<evidence type="ECO:0000313" key="2">
    <source>
        <dbReference type="Proteomes" id="UP000027222"/>
    </source>
</evidence>
<protein>
    <recommendedName>
        <fullName evidence="3">F-box domain-containing protein</fullName>
    </recommendedName>
</protein>
<dbReference type="Proteomes" id="UP000027222">
    <property type="component" value="Unassembled WGS sequence"/>
</dbReference>
<dbReference type="OrthoDB" id="3365698at2759"/>
<dbReference type="EMBL" id="KL142410">
    <property type="protein sequence ID" value="KDR68161.1"/>
    <property type="molecule type" value="Genomic_DNA"/>
</dbReference>
<dbReference type="AlphaFoldDB" id="A0A067SBB6"/>
<sequence length="397" mass="45289">MLQNRPGTAPSSVSSGVGPFLDSPSIWGKLINFNDFCDSKYQWMEEVLRRSGSCLLWINGRVHGRTADQTDALETFFFAILNDHWNRIQKIQICVDHFDEKDRHNWRAIFCPAPHLQVFEVHPPLTSIPWFSLPPLFADYAPSLHVFDAESAFPVSPKAPWLSTLRIVCRDLDFPLKLPQLLDELGTMHLLESLTISMHSFIPNSETRPITNTDKPTIHLPNLSQLHIHSDLPTALRIIAALQRPKKIWLTGRFREFLFSDCDSAFPDELQMSAPFFSVQITSPLIPSDYVRSLLRTLSLPPTDMSSVMHIHVNAETHFSYNICSHFFSSLSSIKNITINEDTISYLSFIEVHQAFPLLRLVRFREEVDRQTQTVINSFEASRNAAGRPVLIVSLPK</sequence>
<keyword evidence="2" id="KW-1185">Reference proteome</keyword>
<evidence type="ECO:0000313" key="1">
    <source>
        <dbReference type="EMBL" id="KDR68161.1"/>
    </source>
</evidence>